<reference evidence="2 3" key="1">
    <citation type="submission" date="2018-11" db="EMBL/GenBank/DDBJ databases">
        <authorList>
            <consortium name="Pathogen Informatics"/>
        </authorList>
    </citation>
    <scope>NUCLEOTIDE SEQUENCE [LARGE SCALE GENOMIC DNA]</scope>
    <source>
        <strain evidence="2 3">Zambia</strain>
    </source>
</reference>
<dbReference type="STRING" id="48269.A0A183N7D2"/>
<dbReference type="EMBL" id="UZAI01020234">
    <property type="protein sequence ID" value="VDP50379.1"/>
    <property type="molecule type" value="Genomic_DNA"/>
</dbReference>
<proteinExistence type="predicted"/>
<feature type="compositionally biased region" description="Polar residues" evidence="1">
    <location>
        <begin position="314"/>
        <end position="331"/>
    </location>
</feature>
<keyword evidence="3" id="KW-1185">Reference proteome</keyword>
<sequence length="352" mass="39813">MLTSDVSEPYETLKRSVPRRGDLTDRQRLDQLLNIDLQRDSATDMLQRIREIIGQRTFDDDLFKQFFFSKFPQQVQAVLVSFQNNALDELAASADRTLEITKSNAEVFLAKKASNDQNDITELRHTLTHHGRLITPAGADIITSMESPPEIAENPTVLLTLNRPTRKTIRKTSKSACVNGIRDAVKADTGYTVAQLVYGTTPRLPGEFVDPSSFLMNMDLTSYTSRLTDAMRSVKPVSTRAQSTNIFVQPDLRYSAHVFVRRDSHRQPLESAYEGPFKTVHREPDSQQQVQSLTRFTQTGRNYYGGQLERDQRSTNFHVSGSSGPQETSSDGMDLYQNPRQDSRKGEQEDSN</sequence>
<dbReference type="AlphaFoldDB" id="A0A183N7D2"/>
<organism evidence="2 3">
    <name type="scientific">Schistosoma margrebowiei</name>
    <dbReference type="NCBI Taxonomy" id="48269"/>
    <lineage>
        <taxon>Eukaryota</taxon>
        <taxon>Metazoa</taxon>
        <taxon>Spiralia</taxon>
        <taxon>Lophotrochozoa</taxon>
        <taxon>Platyhelminthes</taxon>
        <taxon>Trematoda</taxon>
        <taxon>Digenea</taxon>
        <taxon>Strigeidida</taxon>
        <taxon>Schistosomatoidea</taxon>
        <taxon>Schistosomatidae</taxon>
        <taxon>Schistosoma</taxon>
    </lineage>
</organism>
<feature type="compositionally biased region" description="Basic and acidic residues" evidence="1">
    <location>
        <begin position="341"/>
        <end position="352"/>
    </location>
</feature>
<evidence type="ECO:0000256" key="1">
    <source>
        <dbReference type="SAM" id="MobiDB-lite"/>
    </source>
</evidence>
<protein>
    <submittedName>
        <fullName evidence="2">Uncharacterized protein</fullName>
    </submittedName>
</protein>
<dbReference type="PANTHER" id="PTHR38681">
    <property type="entry name" value="RETROVIRUS-RELATED POL POLYPROTEIN FROM TRANSPOSON 412-LIKE PROTEIN-RELATED"/>
    <property type="match status" value="1"/>
</dbReference>
<name>A0A183N7D2_9TREM</name>
<gene>
    <name evidence="2" type="ORF">SMRZ_LOCUS24207</name>
</gene>
<feature type="region of interest" description="Disordered" evidence="1">
    <location>
        <begin position="308"/>
        <end position="352"/>
    </location>
</feature>
<evidence type="ECO:0000313" key="2">
    <source>
        <dbReference type="EMBL" id="VDP50379.1"/>
    </source>
</evidence>
<dbReference type="Proteomes" id="UP000277204">
    <property type="component" value="Unassembled WGS sequence"/>
</dbReference>
<dbReference type="PANTHER" id="PTHR38681:SF1">
    <property type="entry name" value="RETROVIRUS-RELATED POL POLYPROTEIN FROM TRANSPOSON 412-LIKE PROTEIN"/>
    <property type="match status" value="1"/>
</dbReference>
<evidence type="ECO:0000313" key="3">
    <source>
        <dbReference type="Proteomes" id="UP000277204"/>
    </source>
</evidence>
<accession>A0A183N7D2</accession>